<accession>A0ACC3DKC5</accession>
<evidence type="ECO:0000313" key="2">
    <source>
        <dbReference type="Proteomes" id="UP001186974"/>
    </source>
</evidence>
<evidence type="ECO:0000313" key="1">
    <source>
        <dbReference type="EMBL" id="KAK3076955.1"/>
    </source>
</evidence>
<dbReference type="EMBL" id="JAWDJW010003359">
    <property type="protein sequence ID" value="KAK3076955.1"/>
    <property type="molecule type" value="Genomic_DNA"/>
</dbReference>
<feature type="non-terminal residue" evidence="1">
    <location>
        <position position="1"/>
    </location>
</feature>
<comment type="caution">
    <text evidence="1">The sequence shown here is derived from an EMBL/GenBank/DDBJ whole genome shotgun (WGS) entry which is preliminary data.</text>
</comment>
<organism evidence="1 2">
    <name type="scientific">Coniosporium uncinatum</name>
    <dbReference type="NCBI Taxonomy" id="93489"/>
    <lineage>
        <taxon>Eukaryota</taxon>
        <taxon>Fungi</taxon>
        <taxon>Dikarya</taxon>
        <taxon>Ascomycota</taxon>
        <taxon>Pezizomycotina</taxon>
        <taxon>Dothideomycetes</taxon>
        <taxon>Dothideomycetes incertae sedis</taxon>
        <taxon>Coniosporium</taxon>
    </lineage>
</organism>
<reference evidence="1" key="1">
    <citation type="submission" date="2024-09" db="EMBL/GenBank/DDBJ databases">
        <title>Black Yeasts Isolated from many extreme environments.</title>
        <authorList>
            <person name="Coleine C."/>
            <person name="Stajich J.E."/>
            <person name="Selbmann L."/>
        </authorList>
    </citation>
    <scope>NUCLEOTIDE SEQUENCE</scope>
    <source>
        <strain evidence="1">CCFEE 5737</strain>
    </source>
</reference>
<gene>
    <name evidence="1" type="ORF">LTS18_011562</name>
</gene>
<name>A0ACC3DKC5_9PEZI</name>
<proteinExistence type="predicted"/>
<dbReference type="Proteomes" id="UP001186974">
    <property type="component" value="Unassembled WGS sequence"/>
</dbReference>
<sequence>KRLQWNAGEPCTVWRSWCGPDHRYVKAPIKDWRGVKNGIVRVGEKEELFTEWLGGLRDERWPKAWENFWRNEGFLKDIGMEA</sequence>
<protein>
    <submittedName>
        <fullName evidence="1">Uncharacterized protein</fullName>
    </submittedName>
</protein>
<keyword evidence="2" id="KW-1185">Reference proteome</keyword>